<accession>X0ZSR7</accession>
<proteinExistence type="predicted"/>
<evidence type="ECO:0000313" key="1">
    <source>
        <dbReference type="EMBL" id="GAG51276.1"/>
    </source>
</evidence>
<gene>
    <name evidence="1" type="ORF">S01H1_80967</name>
</gene>
<reference evidence="1" key="1">
    <citation type="journal article" date="2014" name="Front. Microbiol.">
        <title>High frequency of phylogenetically diverse reductive dehalogenase-homologous genes in deep subseafloor sedimentary metagenomes.</title>
        <authorList>
            <person name="Kawai M."/>
            <person name="Futagami T."/>
            <person name="Toyoda A."/>
            <person name="Takaki Y."/>
            <person name="Nishi S."/>
            <person name="Hori S."/>
            <person name="Arai W."/>
            <person name="Tsubouchi T."/>
            <person name="Morono Y."/>
            <person name="Uchiyama I."/>
            <person name="Ito T."/>
            <person name="Fujiyama A."/>
            <person name="Inagaki F."/>
            <person name="Takami H."/>
        </authorList>
    </citation>
    <scope>NUCLEOTIDE SEQUENCE</scope>
    <source>
        <strain evidence="1">Expedition CK06-06</strain>
    </source>
</reference>
<organism evidence="1">
    <name type="scientific">marine sediment metagenome</name>
    <dbReference type="NCBI Taxonomy" id="412755"/>
    <lineage>
        <taxon>unclassified sequences</taxon>
        <taxon>metagenomes</taxon>
        <taxon>ecological metagenomes</taxon>
    </lineage>
</organism>
<dbReference type="EMBL" id="BARS01054737">
    <property type="protein sequence ID" value="GAG51276.1"/>
    <property type="molecule type" value="Genomic_DNA"/>
</dbReference>
<sequence length="45" mass="4964">MAFHKTIAALLCLLAVPLTLQAESESAPSRLLLDDFESDPKGWTY</sequence>
<protein>
    <submittedName>
        <fullName evidence="1">Uncharacterized protein</fullName>
    </submittedName>
</protein>
<feature type="non-terminal residue" evidence="1">
    <location>
        <position position="45"/>
    </location>
</feature>
<dbReference type="AlphaFoldDB" id="X0ZSR7"/>
<comment type="caution">
    <text evidence="1">The sequence shown here is derived from an EMBL/GenBank/DDBJ whole genome shotgun (WGS) entry which is preliminary data.</text>
</comment>
<name>X0ZSR7_9ZZZZ</name>